<keyword evidence="4" id="KW-1185">Reference proteome</keyword>
<dbReference type="Gene3D" id="3.40.50.150">
    <property type="entry name" value="Vaccinia Virus protein VP39"/>
    <property type="match status" value="1"/>
</dbReference>
<evidence type="ECO:0000259" key="2">
    <source>
        <dbReference type="Pfam" id="PF08484"/>
    </source>
</evidence>
<dbReference type="Pfam" id="PF13489">
    <property type="entry name" value="Methyltransf_23"/>
    <property type="match status" value="1"/>
</dbReference>
<dbReference type="Gene3D" id="6.10.250.3100">
    <property type="match status" value="1"/>
</dbReference>
<dbReference type="PANTHER" id="PTHR43861:SF5">
    <property type="entry name" value="BLL5978 PROTEIN"/>
    <property type="match status" value="1"/>
</dbReference>
<dbReference type="Gene3D" id="3.40.50.720">
    <property type="entry name" value="NAD(P)-binding Rossmann-like Domain"/>
    <property type="match status" value="1"/>
</dbReference>
<dbReference type="Pfam" id="PF08484">
    <property type="entry name" value="Methyltransf_14"/>
    <property type="match status" value="1"/>
</dbReference>
<dbReference type="InterPro" id="IPR013630">
    <property type="entry name" value="Methyltransf_Zn-bd_dom_put"/>
</dbReference>
<dbReference type="Pfam" id="PF08421">
    <property type="entry name" value="Methyltransf_13"/>
    <property type="match status" value="1"/>
</dbReference>
<proteinExistence type="predicted"/>
<dbReference type="InterPro" id="IPR038576">
    <property type="entry name" value="Methyltransf_Zn-bd_dom_put_sf"/>
</dbReference>
<dbReference type="SUPFAM" id="SSF53335">
    <property type="entry name" value="S-adenosyl-L-methionine-dependent methyltransferases"/>
    <property type="match status" value="1"/>
</dbReference>
<feature type="domain" description="C-methyltransferase" evidence="2">
    <location>
        <begin position="231"/>
        <end position="390"/>
    </location>
</feature>
<name>A0ABX1VA65_9PLAN</name>
<dbReference type="InterPro" id="IPR013691">
    <property type="entry name" value="MeTrfase_14"/>
</dbReference>
<evidence type="ECO:0000259" key="1">
    <source>
        <dbReference type="Pfam" id="PF08421"/>
    </source>
</evidence>
<reference evidence="3 4" key="1">
    <citation type="journal article" date="2020" name="Syst. Appl. Microbiol.">
        <title>Alienimonas chondri sp. nov., a novel planctomycete isolated from the biofilm of the red alga Chondrus crispus.</title>
        <authorList>
            <person name="Vitorino I."/>
            <person name="Albuquerque L."/>
            <person name="Wiegand S."/>
            <person name="Kallscheuer N."/>
            <person name="da Costa M.S."/>
            <person name="Lobo-da-Cunha A."/>
            <person name="Jogler C."/>
            <person name="Lage O.M."/>
        </authorList>
    </citation>
    <scope>NUCLEOTIDE SEQUENCE [LARGE SCALE GENOMIC DNA]</scope>
    <source>
        <strain evidence="3 4">LzC2</strain>
    </source>
</reference>
<accession>A0ABX1VA65</accession>
<evidence type="ECO:0000313" key="4">
    <source>
        <dbReference type="Proteomes" id="UP000609651"/>
    </source>
</evidence>
<protein>
    <recommendedName>
        <fullName evidence="5">SAM-dependent methyltransferase</fullName>
    </recommendedName>
</protein>
<dbReference type="InterPro" id="IPR029063">
    <property type="entry name" value="SAM-dependent_MTases_sf"/>
</dbReference>
<feature type="domain" description="Methyltransferase putative zinc binding" evidence="1">
    <location>
        <begin position="2"/>
        <end position="51"/>
    </location>
</feature>
<gene>
    <name evidence="3" type="ORF">LzC2_10490</name>
</gene>
<dbReference type="Gene3D" id="6.20.50.110">
    <property type="entry name" value="Methyltransferase, zinc-binding domain"/>
    <property type="match status" value="1"/>
</dbReference>
<dbReference type="Proteomes" id="UP000609651">
    <property type="component" value="Unassembled WGS sequence"/>
</dbReference>
<evidence type="ECO:0000313" key="3">
    <source>
        <dbReference type="EMBL" id="NNJ24987.1"/>
    </source>
</evidence>
<organism evidence="3 4">
    <name type="scientific">Alienimonas chondri</name>
    <dbReference type="NCBI Taxonomy" id="2681879"/>
    <lineage>
        <taxon>Bacteria</taxon>
        <taxon>Pseudomonadati</taxon>
        <taxon>Planctomycetota</taxon>
        <taxon>Planctomycetia</taxon>
        <taxon>Planctomycetales</taxon>
        <taxon>Planctomycetaceae</taxon>
        <taxon>Alienimonas</taxon>
    </lineage>
</organism>
<sequence length="395" mass="43666">MVDLGTSPLCENFLTAEELNRPEPFYPLAAYVCGECYLVQVEEYVSGREIFGGEYAYFSSFSDSWLKHAADYADRMTDRLGLNADSFVLELASNDGYLLKNFVAKGVPCLGVEPAANCAAAAEERGVPTRVMYFGVEAAQELAAEGVSADLMVANNCAAHVPDLNDFFGGMRLLLRPGGVVTVEVAHWLTMLEGNQFDQIYQEHYCYFSLLTLRRVCAAHGLTLYDVDEIPTHGGSLRIYARHEADDAKPVTSAVTDLIEREKAAGLTEMATYAAFGRRVEETKRKLLEFLIDAKRAGKSIVGYGAPGKGNTLLNYCGVRTDFLDYVVDRNPYKHGKFLPGTHIPVYPTERIAETRPDLVLILPWNLKEEIAAQLTYVREWGGALAVPIPEATYI</sequence>
<evidence type="ECO:0008006" key="5">
    <source>
        <dbReference type="Google" id="ProtNLM"/>
    </source>
</evidence>
<comment type="caution">
    <text evidence="3">The sequence shown here is derived from an EMBL/GenBank/DDBJ whole genome shotgun (WGS) entry which is preliminary data.</text>
</comment>
<dbReference type="EMBL" id="WTPX01000022">
    <property type="protein sequence ID" value="NNJ24987.1"/>
    <property type="molecule type" value="Genomic_DNA"/>
</dbReference>
<dbReference type="PANTHER" id="PTHR43861">
    <property type="entry name" value="TRANS-ACONITATE 2-METHYLTRANSFERASE-RELATED"/>
    <property type="match status" value="1"/>
</dbReference>